<dbReference type="RefSeq" id="WP_309550348.1">
    <property type="nucleotide sequence ID" value="NZ_OW150024.1"/>
</dbReference>
<dbReference type="Gene3D" id="3.40.50.300">
    <property type="entry name" value="P-loop containing nucleotide triphosphate hydrolases"/>
    <property type="match status" value="1"/>
</dbReference>
<gene>
    <name evidence="1" type="ORF">GEAMG1_1293</name>
</gene>
<evidence type="ECO:0000313" key="2">
    <source>
        <dbReference type="Proteomes" id="UP001295463"/>
    </source>
</evidence>
<dbReference type="InterPro" id="IPR027417">
    <property type="entry name" value="P-loop_NTPase"/>
</dbReference>
<name>A0ABM9D8S1_9BACT</name>
<evidence type="ECO:0000313" key="1">
    <source>
        <dbReference type="EMBL" id="CAH2031123.1"/>
    </source>
</evidence>
<dbReference type="Pfam" id="PF13189">
    <property type="entry name" value="Cytidylate_kin2"/>
    <property type="match status" value="1"/>
</dbReference>
<proteinExistence type="predicted"/>
<dbReference type="Proteomes" id="UP001295463">
    <property type="component" value="Chromosome"/>
</dbReference>
<evidence type="ECO:0008006" key="3">
    <source>
        <dbReference type="Google" id="ProtNLM"/>
    </source>
</evidence>
<dbReference type="EMBL" id="OW150024">
    <property type="protein sequence ID" value="CAH2031123.1"/>
    <property type="molecule type" value="Genomic_DNA"/>
</dbReference>
<sequence>MKRPGAVDFQEVTAMPDVQLIPSIDNRLGALIEVTRRQRSRTIDEPLLKPAITVSREFGCEAYPVAELLRQQMEKRTGENWALMDKALLDEVARNHNLSEQVLQNLGEKNRFLDEFLSTFSPRWKSDKDYYRLLTRQIIALAEQGNVIIMGRGAPIVTRTMRNCFHFRMFASMAFKKKSIARRLAVAEGEAEAIIERRQKERDRFIREFLDRDPYDLSVYHLVFNNDRSAAAKIADTIADYILKP</sequence>
<keyword evidence="2" id="KW-1185">Reference proteome</keyword>
<organism evidence="1 2">
    <name type="scientific">Trichlorobacter ammonificans</name>
    <dbReference type="NCBI Taxonomy" id="2916410"/>
    <lineage>
        <taxon>Bacteria</taxon>
        <taxon>Pseudomonadati</taxon>
        <taxon>Thermodesulfobacteriota</taxon>
        <taxon>Desulfuromonadia</taxon>
        <taxon>Geobacterales</taxon>
        <taxon>Geobacteraceae</taxon>
        <taxon>Trichlorobacter</taxon>
    </lineage>
</organism>
<reference evidence="1 2" key="1">
    <citation type="submission" date="2022-03" db="EMBL/GenBank/DDBJ databases">
        <authorList>
            <person name="Koch H."/>
        </authorList>
    </citation>
    <scope>NUCLEOTIDE SEQUENCE [LARGE SCALE GENOMIC DNA]</scope>
    <source>
        <strain evidence="1 2">G1</strain>
    </source>
</reference>
<protein>
    <recommendedName>
        <fullName evidence="3">Cytidylate kinase-like family protein</fullName>
    </recommendedName>
</protein>
<accession>A0ABM9D8S1</accession>